<gene>
    <name evidence="1" type="ORF">GMARGA_LOCUS21451</name>
</gene>
<proteinExistence type="predicted"/>
<sequence>IFVILNNESKTQLENPWVILADKALKGAFNDMLVFTGLCEVMVIFGGISSRALDLFCKNLEVIALIPNNGTDTAYSILQLYKQLIIGIVLQLGLHILFLGSDSTIIEFQAQQSISKTQTNEKLIVKNLI</sequence>
<evidence type="ECO:0000313" key="2">
    <source>
        <dbReference type="Proteomes" id="UP000789901"/>
    </source>
</evidence>
<comment type="caution">
    <text evidence="1">The sequence shown here is derived from an EMBL/GenBank/DDBJ whole genome shotgun (WGS) entry which is preliminary data.</text>
</comment>
<name>A0ABN7VQG8_GIGMA</name>
<dbReference type="Proteomes" id="UP000789901">
    <property type="component" value="Unassembled WGS sequence"/>
</dbReference>
<accession>A0ABN7VQG8</accession>
<feature type="non-terminal residue" evidence="1">
    <location>
        <position position="1"/>
    </location>
</feature>
<keyword evidence="2" id="KW-1185">Reference proteome</keyword>
<evidence type="ECO:0000313" key="1">
    <source>
        <dbReference type="EMBL" id="CAG8792441.1"/>
    </source>
</evidence>
<reference evidence="1 2" key="1">
    <citation type="submission" date="2021-06" db="EMBL/GenBank/DDBJ databases">
        <authorList>
            <person name="Kallberg Y."/>
            <person name="Tangrot J."/>
            <person name="Rosling A."/>
        </authorList>
    </citation>
    <scope>NUCLEOTIDE SEQUENCE [LARGE SCALE GENOMIC DNA]</scope>
    <source>
        <strain evidence="1 2">120-4 pot B 10/14</strain>
    </source>
</reference>
<protein>
    <submittedName>
        <fullName evidence="1">45736_t:CDS:1</fullName>
    </submittedName>
</protein>
<dbReference type="EMBL" id="CAJVQB010019834">
    <property type="protein sequence ID" value="CAG8792441.1"/>
    <property type="molecule type" value="Genomic_DNA"/>
</dbReference>
<organism evidence="1 2">
    <name type="scientific">Gigaspora margarita</name>
    <dbReference type="NCBI Taxonomy" id="4874"/>
    <lineage>
        <taxon>Eukaryota</taxon>
        <taxon>Fungi</taxon>
        <taxon>Fungi incertae sedis</taxon>
        <taxon>Mucoromycota</taxon>
        <taxon>Glomeromycotina</taxon>
        <taxon>Glomeromycetes</taxon>
        <taxon>Diversisporales</taxon>
        <taxon>Gigasporaceae</taxon>
        <taxon>Gigaspora</taxon>
    </lineage>
</organism>